<feature type="transmembrane region" description="Helical" evidence="16">
    <location>
        <begin position="24"/>
        <end position="46"/>
    </location>
</feature>
<dbReference type="PROSITE" id="PS50089">
    <property type="entry name" value="ZF_RING_2"/>
    <property type="match status" value="1"/>
</dbReference>
<keyword evidence="7" id="KW-0479">Metal-binding</keyword>
<dbReference type="EMBL" id="JAAARO010000008">
    <property type="protein sequence ID" value="KAF5744110.1"/>
    <property type="molecule type" value="Genomic_DNA"/>
</dbReference>
<keyword evidence="6 16" id="KW-0812">Transmembrane</keyword>
<feature type="region of interest" description="Disordered" evidence="15">
    <location>
        <begin position="176"/>
        <end position="219"/>
    </location>
</feature>
<feature type="domain" description="RING-type" evidence="17">
    <location>
        <begin position="98"/>
        <end position="140"/>
    </location>
</feature>
<dbReference type="InterPro" id="IPR013083">
    <property type="entry name" value="Znf_RING/FYVE/PHD"/>
</dbReference>
<evidence type="ECO:0000256" key="3">
    <source>
        <dbReference type="ARBA" id="ARBA00004906"/>
    </source>
</evidence>
<evidence type="ECO:0000256" key="14">
    <source>
        <dbReference type="PROSITE-ProRule" id="PRU00175"/>
    </source>
</evidence>
<dbReference type="GO" id="GO:0008270">
    <property type="term" value="F:zinc ion binding"/>
    <property type="evidence" value="ECO:0007669"/>
    <property type="project" value="UniProtKB-KW"/>
</dbReference>
<dbReference type="GO" id="GO:0061630">
    <property type="term" value="F:ubiquitin protein ligase activity"/>
    <property type="evidence" value="ECO:0007669"/>
    <property type="project" value="UniProtKB-EC"/>
</dbReference>
<evidence type="ECO:0000313" key="18">
    <source>
        <dbReference type="EMBL" id="KAF5744110.1"/>
    </source>
</evidence>
<name>A0A7J7DCM5_TRIWF</name>
<dbReference type="Gene3D" id="3.30.40.10">
    <property type="entry name" value="Zinc/RING finger domain, C3HC4 (zinc finger)"/>
    <property type="match status" value="1"/>
</dbReference>
<sequence>MSFSGDYNDDCYKNPYYININMKIILTAITSLLIVIVIVVALHVYARCFLRRRAAFHGLGLTLNQAHDPPKGLDPTVIALLPIFVVKQTDGQDHTVDCAVCLSSLEEQEMARRLPNCRHTFHAECIDKWLASHSTCPICRTEAEPQMLQLEPREGPEGKAASAPRLDRALVCIEGSSESDGGAKLNGSSLPLNSFPRMLSRDQSSRRLQEDYPVDLERQ</sequence>
<dbReference type="InterPro" id="IPR001841">
    <property type="entry name" value="Znf_RING"/>
</dbReference>
<dbReference type="FunFam" id="3.30.40.10:FF:000187">
    <property type="entry name" value="E3 ubiquitin-protein ligase ATL6"/>
    <property type="match status" value="1"/>
</dbReference>
<organism evidence="18 19">
    <name type="scientific">Tripterygium wilfordii</name>
    <name type="common">Thunder God vine</name>
    <dbReference type="NCBI Taxonomy" id="458696"/>
    <lineage>
        <taxon>Eukaryota</taxon>
        <taxon>Viridiplantae</taxon>
        <taxon>Streptophyta</taxon>
        <taxon>Embryophyta</taxon>
        <taxon>Tracheophyta</taxon>
        <taxon>Spermatophyta</taxon>
        <taxon>Magnoliopsida</taxon>
        <taxon>eudicotyledons</taxon>
        <taxon>Gunneridae</taxon>
        <taxon>Pentapetalae</taxon>
        <taxon>rosids</taxon>
        <taxon>fabids</taxon>
        <taxon>Celastrales</taxon>
        <taxon>Celastraceae</taxon>
        <taxon>Tripterygium</taxon>
    </lineage>
</organism>
<keyword evidence="19" id="KW-1185">Reference proteome</keyword>
<dbReference type="EC" id="2.3.2.27" evidence="4"/>
<dbReference type="Proteomes" id="UP000593562">
    <property type="component" value="Unassembled WGS sequence"/>
</dbReference>
<dbReference type="InParanoid" id="A0A7J7DCM5"/>
<feature type="compositionally biased region" description="Basic and acidic residues" evidence="15">
    <location>
        <begin position="199"/>
        <end position="219"/>
    </location>
</feature>
<keyword evidence="12 16" id="KW-0472">Membrane</keyword>
<dbReference type="SUPFAM" id="SSF57850">
    <property type="entry name" value="RING/U-box"/>
    <property type="match status" value="1"/>
</dbReference>
<reference evidence="18 19" key="1">
    <citation type="journal article" date="2020" name="Nat. Commun.">
        <title>Genome of Tripterygium wilfordii and identification of cytochrome P450 involved in triptolide biosynthesis.</title>
        <authorList>
            <person name="Tu L."/>
            <person name="Su P."/>
            <person name="Zhang Z."/>
            <person name="Gao L."/>
            <person name="Wang J."/>
            <person name="Hu T."/>
            <person name="Zhou J."/>
            <person name="Zhang Y."/>
            <person name="Zhao Y."/>
            <person name="Liu Y."/>
            <person name="Song Y."/>
            <person name="Tong Y."/>
            <person name="Lu Y."/>
            <person name="Yang J."/>
            <person name="Xu C."/>
            <person name="Jia M."/>
            <person name="Peters R.J."/>
            <person name="Huang L."/>
            <person name="Gao W."/>
        </authorList>
    </citation>
    <scope>NUCLEOTIDE SEQUENCE [LARGE SCALE GENOMIC DNA]</scope>
    <source>
        <strain evidence="19">cv. XIE 37</strain>
        <tissue evidence="18">Leaf</tissue>
    </source>
</reference>
<comment type="pathway">
    <text evidence="3">Protein modification; protein ubiquitination.</text>
</comment>
<keyword evidence="5" id="KW-0808">Transferase</keyword>
<evidence type="ECO:0000256" key="15">
    <source>
        <dbReference type="SAM" id="MobiDB-lite"/>
    </source>
</evidence>
<keyword evidence="10" id="KW-0862">Zinc</keyword>
<dbReference type="PANTHER" id="PTHR46539:SF29">
    <property type="entry name" value="(WILD MALAYSIAN BANANA) HYPOTHETICAL PROTEIN"/>
    <property type="match status" value="1"/>
</dbReference>
<evidence type="ECO:0000256" key="7">
    <source>
        <dbReference type="ARBA" id="ARBA00022723"/>
    </source>
</evidence>
<dbReference type="FunCoup" id="A0A7J7DCM5">
    <property type="interactions" value="1"/>
</dbReference>
<dbReference type="SMART" id="SM00184">
    <property type="entry name" value="RING"/>
    <property type="match status" value="1"/>
</dbReference>
<dbReference type="CDD" id="cd16461">
    <property type="entry name" value="RING-H2_EL5-like"/>
    <property type="match status" value="1"/>
</dbReference>
<evidence type="ECO:0000256" key="5">
    <source>
        <dbReference type="ARBA" id="ARBA00022679"/>
    </source>
</evidence>
<keyword evidence="11 16" id="KW-1133">Transmembrane helix</keyword>
<comment type="similarity">
    <text evidence="13">Belongs to the RING-type zinc finger family. ATL subfamily.</text>
</comment>
<comment type="caution">
    <text evidence="18">The sequence shown here is derived from an EMBL/GenBank/DDBJ whole genome shotgun (WGS) entry which is preliminary data.</text>
</comment>
<proteinExistence type="inferred from homology"/>
<protein>
    <recommendedName>
        <fullName evidence="4">RING-type E3 ubiquitin transferase</fullName>
        <ecNumber evidence="4">2.3.2.27</ecNumber>
    </recommendedName>
</protein>
<evidence type="ECO:0000259" key="17">
    <source>
        <dbReference type="PROSITE" id="PS50089"/>
    </source>
</evidence>
<dbReference type="AlphaFoldDB" id="A0A7J7DCM5"/>
<comment type="catalytic activity">
    <reaction evidence="1">
        <text>S-ubiquitinyl-[E2 ubiquitin-conjugating enzyme]-L-cysteine + [acceptor protein]-L-lysine = [E2 ubiquitin-conjugating enzyme]-L-cysteine + N(6)-ubiquitinyl-[acceptor protein]-L-lysine.</text>
        <dbReference type="EC" id="2.3.2.27"/>
    </reaction>
</comment>
<comment type="subcellular location">
    <subcellularLocation>
        <location evidence="2">Membrane</location>
        <topology evidence="2">Single-pass membrane protein</topology>
    </subcellularLocation>
</comment>
<evidence type="ECO:0000256" key="13">
    <source>
        <dbReference type="ARBA" id="ARBA00024209"/>
    </source>
</evidence>
<evidence type="ECO:0000256" key="2">
    <source>
        <dbReference type="ARBA" id="ARBA00004167"/>
    </source>
</evidence>
<evidence type="ECO:0000313" key="19">
    <source>
        <dbReference type="Proteomes" id="UP000593562"/>
    </source>
</evidence>
<evidence type="ECO:0000256" key="9">
    <source>
        <dbReference type="ARBA" id="ARBA00022786"/>
    </source>
</evidence>
<dbReference type="GO" id="GO:0016020">
    <property type="term" value="C:membrane"/>
    <property type="evidence" value="ECO:0007669"/>
    <property type="project" value="UniProtKB-SubCell"/>
</dbReference>
<evidence type="ECO:0000256" key="16">
    <source>
        <dbReference type="SAM" id="Phobius"/>
    </source>
</evidence>
<accession>A0A7J7DCM5</accession>
<evidence type="ECO:0000256" key="6">
    <source>
        <dbReference type="ARBA" id="ARBA00022692"/>
    </source>
</evidence>
<keyword evidence="8 14" id="KW-0863">Zinc-finger</keyword>
<dbReference type="OrthoDB" id="8062037at2759"/>
<gene>
    <name evidence="18" type="ORF">HS088_TW08G00703</name>
</gene>
<keyword evidence="9" id="KW-0833">Ubl conjugation pathway</keyword>
<evidence type="ECO:0000256" key="11">
    <source>
        <dbReference type="ARBA" id="ARBA00022989"/>
    </source>
</evidence>
<evidence type="ECO:0000256" key="8">
    <source>
        <dbReference type="ARBA" id="ARBA00022771"/>
    </source>
</evidence>
<evidence type="ECO:0000256" key="4">
    <source>
        <dbReference type="ARBA" id="ARBA00012483"/>
    </source>
</evidence>
<dbReference type="PANTHER" id="PTHR46539">
    <property type="entry name" value="E3 UBIQUITIN-PROTEIN LIGASE ATL42"/>
    <property type="match status" value="1"/>
</dbReference>
<evidence type="ECO:0000256" key="12">
    <source>
        <dbReference type="ARBA" id="ARBA00023136"/>
    </source>
</evidence>
<dbReference type="Pfam" id="PF13639">
    <property type="entry name" value="zf-RING_2"/>
    <property type="match status" value="1"/>
</dbReference>
<evidence type="ECO:0000256" key="10">
    <source>
        <dbReference type="ARBA" id="ARBA00022833"/>
    </source>
</evidence>
<evidence type="ECO:0000256" key="1">
    <source>
        <dbReference type="ARBA" id="ARBA00000900"/>
    </source>
</evidence>